<keyword evidence="1" id="KW-0472">Membrane</keyword>
<name>G7L0F2_MEDTR</name>
<protein>
    <submittedName>
        <fullName evidence="2">Transmembrane protein, putative</fullName>
    </submittedName>
</protein>
<dbReference type="HOGENOM" id="CLU_2674881_0_0_1"/>
<evidence type="ECO:0000313" key="2">
    <source>
        <dbReference type="EMBL" id="AES80860.1"/>
    </source>
</evidence>
<dbReference type="EMBL" id="CM001223">
    <property type="protein sequence ID" value="AES80860.1"/>
    <property type="molecule type" value="Genomic_DNA"/>
</dbReference>
<dbReference type="Proteomes" id="UP000002051">
    <property type="component" value="Unassembled WGS sequence"/>
</dbReference>
<keyword evidence="1 2" id="KW-0812">Transmembrane</keyword>
<keyword evidence="4" id="KW-1185">Reference proteome</keyword>
<gene>
    <name evidence="2" type="ordered locus">MTR_7g085900</name>
</gene>
<reference evidence="3" key="3">
    <citation type="submission" date="2015-04" db="UniProtKB">
        <authorList>
            <consortium name="EnsemblPlants"/>
        </authorList>
    </citation>
    <scope>IDENTIFICATION</scope>
    <source>
        <strain evidence="3">cv. Jemalong A17</strain>
    </source>
</reference>
<reference evidence="2 4" key="2">
    <citation type="journal article" date="2014" name="BMC Genomics">
        <title>An improved genome release (version Mt4.0) for the model legume Medicago truncatula.</title>
        <authorList>
            <person name="Tang H."/>
            <person name="Krishnakumar V."/>
            <person name="Bidwell S."/>
            <person name="Rosen B."/>
            <person name="Chan A."/>
            <person name="Zhou S."/>
            <person name="Gentzbittel L."/>
            <person name="Childs K.L."/>
            <person name="Yandell M."/>
            <person name="Gundlach H."/>
            <person name="Mayer K.F."/>
            <person name="Schwartz D.C."/>
            <person name="Town C.D."/>
        </authorList>
    </citation>
    <scope>GENOME REANNOTATION</scope>
    <source>
        <strain evidence="3 4">cv. Jemalong A17</strain>
    </source>
</reference>
<evidence type="ECO:0000313" key="3">
    <source>
        <dbReference type="EnsemblPlants" id="AES80860"/>
    </source>
</evidence>
<dbReference type="AlphaFoldDB" id="G7L0F2"/>
<sequence>MVSVPQIWRNTIVVIARSIAHKSQFFHSLIPYLDSFAIIFFFFFLQSDNMLLKSVRKIRWKCLNSKSVIEKRRVK</sequence>
<keyword evidence="1" id="KW-1133">Transmembrane helix</keyword>
<reference evidence="2 4" key="1">
    <citation type="journal article" date="2011" name="Nature">
        <title>The Medicago genome provides insight into the evolution of rhizobial symbioses.</title>
        <authorList>
            <person name="Young N.D."/>
            <person name="Debelle F."/>
            <person name="Oldroyd G.E."/>
            <person name="Geurts R."/>
            <person name="Cannon S.B."/>
            <person name="Udvardi M.K."/>
            <person name="Benedito V.A."/>
            <person name="Mayer K.F."/>
            <person name="Gouzy J."/>
            <person name="Schoof H."/>
            <person name="Van de Peer Y."/>
            <person name="Proost S."/>
            <person name="Cook D.R."/>
            <person name="Meyers B.C."/>
            <person name="Spannagl M."/>
            <person name="Cheung F."/>
            <person name="De Mita S."/>
            <person name="Krishnakumar V."/>
            <person name="Gundlach H."/>
            <person name="Zhou S."/>
            <person name="Mudge J."/>
            <person name="Bharti A.K."/>
            <person name="Murray J.D."/>
            <person name="Naoumkina M.A."/>
            <person name="Rosen B."/>
            <person name="Silverstein K.A."/>
            <person name="Tang H."/>
            <person name="Rombauts S."/>
            <person name="Zhao P.X."/>
            <person name="Zhou P."/>
            <person name="Barbe V."/>
            <person name="Bardou P."/>
            <person name="Bechner M."/>
            <person name="Bellec A."/>
            <person name="Berger A."/>
            <person name="Berges H."/>
            <person name="Bidwell S."/>
            <person name="Bisseling T."/>
            <person name="Choisne N."/>
            <person name="Couloux A."/>
            <person name="Denny R."/>
            <person name="Deshpande S."/>
            <person name="Dai X."/>
            <person name="Doyle J.J."/>
            <person name="Dudez A.M."/>
            <person name="Farmer A.D."/>
            <person name="Fouteau S."/>
            <person name="Franken C."/>
            <person name="Gibelin C."/>
            <person name="Gish J."/>
            <person name="Goldstein S."/>
            <person name="Gonzalez A.J."/>
            <person name="Green P.J."/>
            <person name="Hallab A."/>
            <person name="Hartog M."/>
            <person name="Hua A."/>
            <person name="Humphray S.J."/>
            <person name="Jeong D.H."/>
            <person name="Jing Y."/>
            <person name="Jocker A."/>
            <person name="Kenton S.M."/>
            <person name="Kim D.J."/>
            <person name="Klee K."/>
            <person name="Lai H."/>
            <person name="Lang C."/>
            <person name="Lin S."/>
            <person name="Macmil S.L."/>
            <person name="Magdelenat G."/>
            <person name="Matthews L."/>
            <person name="McCorrison J."/>
            <person name="Monaghan E.L."/>
            <person name="Mun J.H."/>
            <person name="Najar F.Z."/>
            <person name="Nicholson C."/>
            <person name="Noirot C."/>
            <person name="O'Bleness M."/>
            <person name="Paule C.R."/>
            <person name="Poulain J."/>
            <person name="Prion F."/>
            <person name="Qin B."/>
            <person name="Qu C."/>
            <person name="Retzel E.F."/>
            <person name="Riddle C."/>
            <person name="Sallet E."/>
            <person name="Samain S."/>
            <person name="Samson N."/>
            <person name="Sanders I."/>
            <person name="Saurat O."/>
            <person name="Scarpelli C."/>
            <person name="Schiex T."/>
            <person name="Segurens B."/>
            <person name="Severin A.J."/>
            <person name="Sherrier D.J."/>
            <person name="Shi R."/>
            <person name="Sims S."/>
            <person name="Singer S.R."/>
            <person name="Sinharoy S."/>
            <person name="Sterck L."/>
            <person name="Viollet A."/>
            <person name="Wang B.B."/>
            <person name="Wang K."/>
            <person name="Wang M."/>
            <person name="Wang X."/>
            <person name="Warfsmann J."/>
            <person name="Weissenbach J."/>
            <person name="White D.D."/>
            <person name="White J.D."/>
            <person name="Wiley G.B."/>
            <person name="Wincker P."/>
            <person name="Xing Y."/>
            <person name="Yang L."/>
            <person name="Yao Z."/>
            <person name="Ying F."/>
            <person name="Zhai J."/>
            <person name="Zhou L."/>
            <person name="Zuber A."/>
            <person name="Denarie J."/>
            <person name="Dixon R.A."/>
            <person name="May G.D."/>
            <person name="Schwartz D.C."/>
            <person name="Rogers J."/>
            <person name="Quetier F."/>
            <person name="Town C.D."/>
            <person name="Roe B.A."/>
        </authorList>
    </citation>
    <scope>NUCLEOTIDE SEQUENCE [LARGE SCALE GENOMIC DNA]</scope>
    <source>
        <strain evidence="2">A17</strain>
        <strain evidence="3 4">cv. Jemalong A17</strain>
    </source>
</reference>
<dbReference type="EnsemblPlants" id="AES80860">
    <property type="protein sequence ID" value="AES80860"/>
    <property type="gene ID" value="MTR_7g085900"/>
</dbReference>
<evidence type="ECO:0000256" key="1">
    <source>
        <dbReference type="SAM" id="Phobius"/>
    </source>
</evidence>
<evidence type="ECO:0000313" key="4">
    <source>
        <dbReference type="Proteomes" id="UP000002051"/>
    </source>
</evidence>
<accession>G7L0F2</accession>
<dbReference type="PaxDb" id="3880-AES80860"/>
<organism evidence="2 4">
    <name type="scientific">Medicago truncatula</name>
    <name type="common">Barrel medic</name>
    <name type="synonym">Medicago tribuloides</name>
    <dbReference type="NCBI Taxonomy" id="3880"/>
    <lineage>
        <taxon>Eukaryota</taxon>
        <taxon>Viridiplantae</taxon>
        <taxon>Streptophyta</taxon>
        <taxon>Embryophyta</taxon>
        <taxon>Tracheophyta</taxon>
        <taxon>Spermatophyta</taxon>
        <taxon>Magnoliopsida</taxon>
        <taxon>eudicotyledons</taxon>
        <taxon>Gunneridae</taxon>
        <taxon>Pentapetalae</taxon>
        <taxon>rosids</taxon>
        <taxon>fabids</taxon>
        <taxon>Fabales</taxon>
        <taxon>Fabaceae</taxon>
        <taxon>Papilionoideae</taxon>
        <taxon>50 kb inversion clade</taxon>
        <taxon>NPAAA clade</taxon>
        <taxon>Hologalegina</taxon>
        <taxon>IRL clade</taxon>
        <taxon>Trifolieae</taxon>
        <taxon>Medicago</taxon>
    </lineage>
</organism>
<feature type="transmembrane region" description="Helical" evidence="1">
    <location>
        <begin position="25"/>
        <end position="45"/>
    </location>
</feature>
<proteinExistence type="predicted"/>